<name>A0A0A8ZV44_ARUDO</name>
<sequence>MRSTIAFYLGVVCHFKDMILKFVDRFG</sequence>
<reference evidence="1" key="1">
    <citation type="submission" date="2014-09" db="EMBL/GenBank/DDBJ databases">
        <authorList>
            <person name="Magalhaes I.L.F."/>
            <person name="Oliveira U."/>
            <person name="Santos F.R."/>
            <person name="Vidigal T.H.D.A."/>
            <person name="Brescovit A.D."/>
            <person name="Santos A.J."/>
        </authorList>
    </citation>
    <scope>NUCLEOTIDE SEQUENCE</scope>
    <source>
        <tissue evidence="1">Shoot tissue taken approximately 20 cm above the soil surface</tissue>
    </source>
</reference>
<reference evidence="1" key="2">
    <citation type="journal article" date="2015" name="Data Brief">
        <title>Shoot transcriptome of the giant reed, Arundo donax.</title>
        <authorList>
            <person name="Barrero R.A."/>
            <person name="Guerrero F.D."/>
            <person name="Moolhuijzen P."/>
            <person name="Goolsby J.A."/>
            <person name="Tidwell J."/>
            <person name="Bellgard S.E."/>
            <person name="Bellgard M.I."/>
        </authorList>
    </citation>
    <scope>NUCLEOTIDE SEQUENCE</scope>
    <source>
        <tissue evidence="1">Shoot tissue taken approximately 20 cm above the soil surface</tissue>
    </source>
</reference>
<proteinExistence type="predicted"/>
<dbReference type="EMBL" id="GBRH01259208">
    <property type="protein sequence ID" value="JAD38687.1"/>
    <property type="molecule type" value="Transcribed_RNA"/>
</dbReference>
<dbReference type="AlphaFoldDB" id="A0A0A8ZV44"/>
<protein>
    <submittedName>
        <fullName evidence="1">Uncharacterized protein</fullName>
    </submittedName>
</protein>
<evidence type="ECO:0000313" key="1">
    <source>
        <dbReference type="EMBL" id="JAD38687.1"/>
    </source>
</evidence>
<accession>A0A0A8ZV44</accession>
<organism evidence="1">
    <name type="scientific">Arundo donax</name>
    <name type="common">Giant reed</name>
    <name type="synonym">Donax arundinaceus</name>
    <dbReference type="NCBI Taxonomy" id="35708"/>
    <lineage>
        <taxon>Eukaryota</taxon>
        <taxon>Viridiplantae</taxon>
        <taxon>Streptophyta</taxon>
        <taxon>Embryophyta</taxon>
        <taxon>Tracheophyta</taxon>
        <taxon>Spermatophyta</taxon>
        <taxon>Magnoliopsida</taxon>
        <taxon>Liliopsida</taxon>
        <taxon>Poales</taxon>
        <taxon>Poaceae</taxon>
        <taxon>PACMAD clade</taxon>
        <taxon>Arundinoideae</taxon>
        <taxon>Arundineae</taxon>
        <taxon>Arundo</taxon>
    </lineage>
</organism>